<dbReference type="HOGENOM" id="CLU_000604_84_7_14"/>
<feature type="transmembrane region" description="Helical" evidence="10">
    <location>
        <begin position="136"/>
        <end position="157"/>
    </location>
</feature>
<evidence type="ECO:0000256" key="5">
    <source>
        <dbReference type="ARBA" id="ARBA00022692"/>
    </source>
</evidence>
<dbReference type="EMBL" id="FO681347">
    <property type="protein sequence ID" value="CCV64753.1"/>
    <property type="molecule type" value="Genomic_DNA"/>
</dbReference>
<proteinExistence type="inferred from homology"/>
<keyword evidence="7" id="KW-0067">ATP-binding</keyword>
<evidence type="ECO:0000256" key="9">
    <source>
        <dbReference type="ARBA" id="ARBA00023136"/>
    </source>
</evidence>
<organism evidence="13 14">
    <name type="scientific">Alteracholeplasma palmae (strain ATCC 49389 / J233)</name>
    <name type="common">Acholeplasma palmae</name>
    <dbReference type="NCBI Taxonomy" id="1318466"/>
    <lineage>
        <taxon>Bacteria</taxon>
        <taxon>Bacillati</taxon>
        <taxon>Mycoplasmatota</taxon>
        <taxon>Mollicutes</taxon>
        <taxon>Acholeplasmatales</taxon>
        <taxon>Acholeplasmataceae</taxon>
        <taxon>Acholeplasma</taxon>
    </lineage>
</organism>
<dbReference type="FunFam" id="3.40.50.300:FF:000221">
    <property type="entry name" value="Multidrug ABC transporter ATP-binding protein"/>
    <property type="match status" value="1"/>
</dbReference>
<gene>
    <name evidence="13" type="ORF">BN85411760</name>
</gene>
<evidence type="ECO:0000256" key="3">
    <source>
        <dbReference type="ARBA" id="ARBA00022448"/>
    </source>
</evidence>
<comment type="similarity">
    <text evidence="2">Belongs to the ABC transporter superfamily.</text>
</comment>
<evidence type="ECO:0000259" key="12">
    <source>
        <dbReference type="PROSITE" id="PS50929"/>
    </source>
</evidence>
<dbReference type="GO" id="GO:0016887">
    <property type="term" value="F:ATP hydrolysis activity"/>
    <property type="evidence" value="ECO:0007669"/>
    <property type="project" value="InterPro"/>
</dbReference>
<evidence type="ECO:0000256" key="6">
    <source>
        <dbReference type="ARBA" id="ARBA00022741"/>
    </source>
</evidence>
<keyword evidence="5 10" id="KW-0812">Transmembrane</keyword>
<dbReference type="AlphaFoldDB" id="U4KLL3"/>
<dbReference type="PANTHER" id="PTHR24221:SF654">
    <property type="entry name" value="ATP-BINDING CASSETTE SUB-FAMILY B MEMBER 6"/>
    <property type="match status" value="1"/>
</dbReference>
<dbReference type="SUPFAM" id="SSF90123">
    <property type="entry name" value="ABC transporter transmembrane region"/>
    <property type="match status" value="1"/>
</dbReference>
<dbReference type="GO" id="GO:0005524">
    <property type="term" value="F:ATP binding"/>
    <property type="evidence" value="ECO:0007669"/>
    <property type="project" value="UniProtKB-KW"/>
</dbReference>
<evidence type="ECO:0000256" key="8">
    <source>
        <dbReference type="ARBA" id="ARBA00022989"/>
    </source>
</evidence>
<dbReference type="RefSeq" id="WP_030003637.1">
    <property type="nucleotide sequence ID" value="NC_022538.1"/>
</dbReference>
<dbReference type="PANTHER" id="PTHR24221">
    <property type="entry name" value="ATP-BINDING CASSETTE SUB-FAMILY B"/>
    <property type="match status" value="1"/>
</dbReference>
<dbReference type="InterPro" id="IPR039421">
    <property type="entry name" value="Type_1_exporter"/>
</dbReference>
<dbReference type="Pfam" id="PF00664">
    <property type="entry name" value="ABC_membrane"/>
    <property type="match status" value="1"/>
</dbReference>
<dbReference type="Pfam" id="PF00005">
    <property type="entry name" value="ABC_tran"/>
    <property type="match status" value="1"/>
</dbReference>
<evidence type="ECO:0000256" key="7">
    <source>
        <dbReference type="ARBA" id="ARBA00022840"/>
    </source>
</evidence>
<keyword evidence="9 10" id="KW-0472">Membrane</keyword>
<evidence type="ECO:0000259" key="11">
    <source>
        <dbReference type="PROSITE" id="PS50893"/>
    </source>
</evidence>
<dbReference type="InterPro" id="IPR003593">
    <property type="entry name" value="AAA+_ATPase"/>
</dbReference>
<dbReference type="Proteomes" id="UP000032740">
    <property type="component" value="Chromosome"/>
</dbReference>
<name>U4KLL3_ALTPJ</name>
<dbReference type="GO" id="GO:0034040">
    <property type="term" value="F:ATPase-coupled lipid transmembrane transporter activity"/>
    <property type="evidence" value="ECO:0007669"/>
    <property type="project" value="TreeGrafter"/>
</dbReference>
<keyword evidence="6" id="KW-0547">Nucleotide-binding</keyword>
<feature type="domain" description="ABC transmembrane type-1" evidence="12">
    <location>
        <begin position="19"/>
        <end position="394"/>
    </location>
</feature>
<feature type="domain" description="ABC transporter" evidence="11">
    <location>
        <begin position="425"/>
        <end position="661"/>
    </location>
</feature>
<evidence type="ECO:0000313" key="13">
    <source>
        <dbReference type="EMBL" id="CCV64753.1"/>
    </source>
</evidence>
<comment type="subcellular location">
    <subcellularLocation>
        <location evidence="1">Cell membrane</location>
        <topology evidence="1">Multi-pass membrane protein</topology>
    </subcellularLocation>
</comment>
<evidence type="ECO:0000256" key="2">
    <source>
        <dbReference type="ARBA" id="ARBA00005417"/>
    </source>
</evidence>
<reference evidence="13 14" key="1">
    <citation type="journal article" date="2013" name="J. Mol. Microbiol. Biotechnol.">
        <title>Analysis of the Complete Genomes of Acholeplasma brassicae , A. palmae and A. laidlawii and Their Comparison to the Obligate Parasites from ' Candidatus Phytoplasma'.</title>
        <authorList>
            <person name="Kube M."/>
            <person name="Siewert C."/>
            <person name="Migdoll A.M."/>
            <person name="Duduk B."/>
            <person name="Holz S."/>
            <person name="Rabus R."/>
            <person name="Seemuller E."/>
            <person name="Mitrovic J."/>
            <person name="Muller I."/>
            <person name="Buttner C."/>
            <person name="Reinhardt R."/>
        </authorList>
    </citation>
    <scope>NUCLEOTIDE SEQUENCE [LARGE SCALE GENOMIC DNA]</scope>
    <source>
        <strain evidence="13 14">J233</strain>
    </source>
</reference>
<dbReference type="Gene3D" id="1.20.1560.10">
    <property type="entry name" value="ABC transporter type 1, transmembrane domain"/>
    <property type="match status" value="1"/>
</dbReference>
<evidence type="ECO:0000256" key="1">
    <source>
        <dbReference type="ARBA" id="ARBA00004651"/>
    </source>
</evidence>
<dbReference type="STRING" id="1318466.BN85411760"/>
<keyword evidence="4" id="KW-1003">Cell membrane</keyword>
<keyword evidence="3" id="KW-0813">Transport</keyword>
<dbReference type="InterPro" id="IPR003439">
    <property type="entry name" value="ABC_transporter-like_ATP-bd"/>
</dbReference>
<evidence type="ECO:0000256" key="4">
    <source>
        <dbReference type="ARBA" id="ARBA00022475"/>
    </source>
</evidence>
<feature type="transmembrane region" description="Helical" evidence="10">
    <location>
        <begin position="245"/>
        <end position="262"/>
    </location>
</feature>
<dbReference type="SUPFAM" id="SSF52540">
    <property type="entry name" value="P-loop containing nucleoside triphosphate hydrolases"/>
    <property type="match status" value="1"/>
</dbReference>
<feature type="transmembrane region" description="Helical" evidence="10">
    <location>
        <begin position="217"/>
        <end position="239"/>
    </location>
</feature>
<dbReference type="GO" id="GO:0005886">
    <property type="term" value="C:plasma membrane"/>
    <property type="evidence" value="ECO:0007669"/>
    <property type="project" value="UniProtKB-SubCell"/>
</dbReference>
<dbReference type="InterPro" id="IPR036640">
    <property type="entry name" value="ABC1_TM_sf"/>
</dbReference>
<sequence length="669" mass="76786">MKAIRKIWRYIRNYKKALVIALFSMLVIQSLNLAAPLLVKSILDDQLVAIKEPWYETVEKTEKSVLYNGKYYQQQETKTENVLSVVIVKGKYYAVDDIVIQGNYHVENNTLIVTDTNNLVTKYNLIQLDINEVKDFYSPFINPLIILLVLLVLRYFLQIAFLYIQRTATSHITINIIKDARIDAIKALTLLPMDRFEKEPAGKIANRIINDVNGINSLFNILMNLMVNATLAVVFAYIGMFYLNWQLSLITFVLYPIIYIWLKAFIKRLRRSAEKTNESRSMITAQLNEIINGIGILQVYNYKDETIETFNQVSNEFRREQLKESRLHLGMGWNLIRLLGASITALIILYFGYNSLNIYGFVATAGLIYAYNDYLSRLVEPVMMLFREIGNYQHAVVRSERLFNLIDSVKEDDEYHEIDRYKGKVVFDGVWFSYVENQPVLKGIDLTIDPGQMIGIVGHTGSGKSTLMNLLLRFYDFKDDDMGNIYIDDLPIDTYSKRTYRKHIGIILQDPIMFKGTLADNIRFGAEASDELIEETLRLVGGGKLLDKLEFGIHQKIVRGGSNLSVGEKQIISFARAILHNPSILIMDEATANIDTETEEMIQRALEEVKKNRTTIVIAHRLSTIKKANKIVVLENGLKVEEGTHEALLKNNSVYANIYRSQVKIEEIM</sequence>
<evidence type="ECO:0000313" key="14">
    <source>
        <dbReference type="Proteomes" id="UP000032740"/>
    </source>
</evidence>
<evidence type="ECO:0000256" key="10">
    <source>
        <dbReference type="SAM" id="Phobius"/>
    </source>
</evidence>
<dbReference type="OrthoDB" id="9770415at2"/>
<dbReference type="GO" id="GO:0140359">
    <property type="term" value="F:ABC-type transporter activity"/>
    <property type="evidence" value="ECO:0007669"/>
    <property type="project" value="InterPro"/>
</dbReference>
<keyword evidence="14" id="KW-1185">Reference proteome</keyword>
<accession>U4KLL3</accession>
<dbReference type="InterPro" id="IPR027417">
    <property type="entry name" value="P-loop_NTPase"/>
</dbReference>
<dbReference type="Gene3D" id="3.40.50.300">
    <property type="entry name" value="P-loop containing nucleotide triphosphate hydrolases"/>
    <property type="match status" value="1"/>
</dbReference>
<dbReference type="PROSITE" id="PS50929">
    <property type="entry name" value="ABC_TM1F"/>
    <property type="match status" value="1"/>
</dbReference>
<dbReference type="SMART" id="SM00382">
    <property type="entry name" value="AAA"/>
    <property type="match status" value="1"/>
</dbReference>
<dbReference type="InterPro" id="IPR011527">
    <property type="entry name" value="ABC1_TM_dom"/>
</dbReference>
<dbReference type="KEGG" id="apal:BN85411760"/>
<dbReference type="PROSITE" id="PS50893">
    <property type="entry name" value="ABC_TRANSPORTER_2"/>
    <property type="match status" value="1"/>
</dbReference>
<protein>
    <submittedName>
        <fullName evidence="13">ABC-type transport system, permease and ATPase components</fullName>
    </submittedName>
</protein>
<keyword evidence="8 10" id="KW-1133">Transmembrane helix</keyword>